<reference evidence="2 3" key="1">
    <citation type="journal article" date="2023" name="J. Hered.">
        <title>Chromosome-level genome of the wood stork (Mycteria americana) provides insight into avian chromosome evolution.</title>
        <authorList>
            <person name="Flamio R. Jr."/>
            <person name="Ramstad K.M."/>
        </authorList>
    </citation>
    <scope>NUCLEOTIDE SEQUENCE [LARGE SCALE GENOMIC DNA]</scope>
    <source>
        <strain evidence="2">JAX WOST 10</strain>
    </source>
</reference>
<protein>
    <submittedName>
        <fullName evidence="2">Uncharacterized protein</fullName>
    </submittedName>
</protein>
<dbReference type="EMBL" id="JAUNZN010000002">
    <property type="protein sequence ID" value="KAK4827746.1"/>
    <property type="molecule type" value="Genomic_DNA"/>
</dbReference>
<comment type="caution">
    <text evidence="2">The sequence shown here is derived from an EMBL/GenBank/DDBJ whole genome shotgun (WGS) entry which is preliminary data.</text>
</comment>
<organism evidence="2 3">
    <name type="scientific">Mycteria americana</name>
    <name type="common">Wood stork</name>
    <dbReference type="NCBI Taxonomy" id="33587"/>
    <lineage>
        <taxon>Eukaryota</taxon>
        <taxon>Metazoa</taxon>
        <taxon>Chordata</taxon>
        <taxon>Craniata</taxon>
        <taxon>Vertebrata</taxon>
        <taxon>Euteleostomi</taxon>
        <taxon>Archelosauria</taxon>
        <taxon>Archosauria</taxon>
        <taxon>Dinosauria</taxon>
        <taxon>Saurischia</taxon>
        <taxon>Theropoda</taxon>
        <taxon>Coelurosauria</taxon>
        <taxon>Aves</taxon>
        <taxon>Neognathae</taxon>
        <taxon>Neoaves</taxon>
        <taxon>Aequornithes</taxon>
        <taxon>Ciconiiformes</taxon>
        <taxon>Ciconiidae</taxon>
        <taxon>Mycteria</taxon>
    </lineage>
</organism>
<evidence type="ECO:0000256" key="1">
    <source>
        <dbReference type="SAM" id="MobiDB-lite"/>
    </source>
</evidence>
<name>A0AAN7SFJ2_MYCAM</name>
<dbReference type="AlphaFoldDB" id="A0AAN7SFJ2"/>
<dbReference type="Proteomes" id="UP001333110">
    <property type="component" value="Unassembled WGS sequence"/>
</dbReference>
<sequence length="201" mass="21964">MKTGQASIDLDKAREELLQRMTTPEIRVSRRERKECGPCECKGCVWSPLTWWCLLPNSAPGAQCCDLTVGWVEEPVLDLACPSERRWLRSSLPNRLTGQEAQGHVQQLAEQALKYIQQKKRREATKVRAEGPRGGLRQLKPAERLGVRKGHRGGQEPSGKGVPRSGAKGGEATEGKGRAGRGGPTTIIWSNCLAASGLTKS</sequence>
<accession>A0AAN7SFJ2</accession>
<gene>
    <name evidence="2" type="ORF">QYF61_021217</name>
</gene>
<evidence type="ECO:0000313" key="3">
    <source>
        <dbReference type="Proteomes" id="UP001333110"/>
    </source>
</evidence>
<evidence type="ECO:0000313" key="2">
    <source>
        <dbReference type="EMBL" id="KAK4827746.1"/>
    </source>
</evidence>
<keyword evidence="3" id="KW-1185">Reference proteome</keyword>
<feature type="region of interest" description="Disordered" evidence="1">
    <location>
        <begin position="120"/>
        <end position="201"/>
    </location>
</feature>
<proteinExistence type="predicted"/>